<dbReference type="PROSITE" id="PS00705">
    <property type="entry name" value="PROK_CO2_ANHYDRASE_2"/>
    <property type="match status" value="1"/>
</dbReference>
<dbReference type="Proteomes" id="UP000738126">
    <property type="component" value="Unassembled WGS sequence"/>
</dbReference>
<accession>A0ABS1E2S8</accession>
<evidence type="ECO:0000256" key="6">
    <source>
        <dbReference type="RuleBase" id="RU003956"/>
    </source>
</evidence>
<evidence type="ECO:0000256" key="2">
    <source>
        <dbReference type="ARBA" id="ARBA00012925"/>
    </source>
</evidence>
<dbReference type="InterPro" id="IPR036874">
    <property type="entry name" value="Carbonic_anhydrase_sf"/>
</dbReference>
<proteinExistence type="inferred from homology"/>
<sequence length="164" mass="16513">MISPSEALERLRAGNARFAADTPGARADARRRAELTAGQAPFAAVLGCADSRVPVEAVFDQGLGELFTVRIAGNVAPSSVLGSLEFAVDELGVPLIVVLGHTDCGAVKATLASLRDGTEPPTPGLHAVVGQLAPALEALPEAGAAGGEAALARRAERANVTAVA</sequence>
<dbReference type="RefSeq" id="WP_200256665.1">
    <property type="nucleotide sequence ID" value="NZ_NRSH01000018.1"/>
</dbReference>
<dbReference type="SMART" id="SM00947">
    <property type="entry name" value="Pro_CA"/>
    <property type="match status" value="1"/>
</dbReference>
<name>A0ABS1E2S8_9GAMM</name>
<evidence type="ECO:0000256" key="4">
    <source>
        <dbReference type="ARBA" id="ARBA00023239"/>
    </source>
</evidence>
<dbReference type="InterPro" id="IPR015892">
    <property type="entry name" value="Carbonic_anhydrase_CS"/>
</dbReference>
<dbReference type="Pfam" id="PF00484">
    <property type="entry name" value="Pro_CA"/>
    <property type="match status" value="1"/>
</dbReference>
<keyword evidence="3 6" id="KW-0862">Zinc</keyword>
<gene>
    <name evidence="7" type="ORF">CKO13_03005</name>
</gene>
<dbReference type="PANTHER" id="PTHR11002">
    <property type="entry name" value="CARBONIC ANHYDRASE"/>
    <property type="match status" value="1"/>
</dbReference>
<dbReference type="EC" id="4.2.1.1" evidence="2 6"/>
<dbReference type="PANTHER" id="PTHR11002:SF79">
    <property type="entry name" value="CARBONIC ANHYDRASE 2"/>
    <property type="match status" value="1"/>
</dbReference>
<evidence type="ECO:0000256" key="3">
    <source>
        <dbReference type="ARBA" id="ARBA00022833"/>
    </source>
</evidence>
<keyword evidence="8" id="KW-1185">Reference proteome</keyword>
<dbReference type="EMBL" id="NRSH01000018">
    <property type="protein sequence ID" value="MBK1726003.1"/>
    <property type="molecule type" value="Genomic_DNA"/>
</dbReference>
<organism evidence="7 8">
    <name type="scientific">Halorhodospira neutriphila</name>
    <dbReference type="NCBI Taxonomy" id="168379"/>
    <lineage>
        <taxon>Bacteria</taxon>
        <taxon>Pseudomonadati</taxon>
        <taxon>Pseudomonadota</taxon>
        <taxon>Gammaproteobacteria</taxon>
        <taxon>Chromatiales</taxon>
        <taxon>Ectothiorhodospiraceae</taxon>
        <taxon>Halorhodospira</taxon>
    </lineage>
</organism>
<dbReference type="InterPro" id="IPR001765">
    <property type="entry name" value="Carbonic_anhydrase"/>
</dbReference>
<dbReference type="Gene3D" id="3.40.1050.10">
    <property type="entry name" value="Carbonic anhydrase"/>
    <property type="match status" value="1"/>
</dbReference>
<reference evidence="7 8" key="1">
    <citation type="journal article" date="2020" name="Microorganisms">
        <title>Osmotic Adaptation and Compatible Solute Biosynthesis of Phototrophic Bacteria as Revealed from Genome Analyses.</title>
        <authorList>
            <person name="Imhoff J.F."/>
            <person name="Rahn T."/>
            <person name="Kunzel S."/>
            <person name="Keller A."/>
            <person name="Neulinger S.C."/>
        </authorList>
    </citation>
    <scope>NUCLEOTIDE SEQUENCE [LARGE SCALE GENOMIC DNA]</scope>
    <source>
        <strain evidence="7 8">DSM 15116</strain>
    </source>
</reference>
<keyword evidence="4 6" id="KW-0456">Lyase</keyword>
<comment type="function">
    <text evidence="6">Reversible hydration of carbon dioxide.</text>
</comment>
<protein>
    <recommendedName>
        <fullName evidence="2 6">Carbonic anhydrase</fullName>
        <ecNumber evidence="2 6">4.2.1.1</ecNumber>
    </recommendedName>
    <alternativeName>
        <fullName evidence="6">Carbonate dehydratase</fullName>
    </alternativeName>
</protein>
<evidence type="ECO:0000313" key="7">
    <source>
        <dbReference type="EMBL" id="MBK1726003.1"/>
    </source>
</evidence>
<evidence type="ECO:0000256" key="5">
    <source>
        <dbReference type="ARBA" id="ARBA00048348"/>
    </source>
</evidence>
<dbReference type="SUPFAM" id="SSF53056">
    <property type="entry name" value="beta-carbonic anhydrase, cab"/>
    <property type="match status" value="1"/>
</dbReference>
<comment type="caution">
    <text evidence="7">The sequence shown here is derived from an EMBL/GenBank/DDBJ whole genome shotgun (WGS) entry which is preliminary data.</text>
</comment>
<comment type="catalytic activity">
    <reaction evidence="5 6">
        <text>hydrogencarbonate + H(+) = CO2 + H2O</text>
        <dbReference type="Rhea" id="RHEA:10748"/>
        <dbReference type="ChEBI" id="CHEBI:15377"/>
        <dbReference type="ChEBI" id="CHEBI:15378"/>
        <dbReference type="ChEBI" id="CHEBI:16526"/>
        <dbReference type="ChEBI" id="CHEBI:17544"/>
        <dbReference type="EC" id="4.2.1.1"/>
    </reaction>
</comment>
<feature type="non-terminal residue" evidence="7">
    <location>
        <position position="164"/>
    </location>
</feature>
<evidence type="ECO:0000256" key="1">
    <source>
        <dbReference type="ARBA" id="ARBA00006217"/>
    </source>
</evidence>
<evidence type="ECO:0000313" key="8">
    <source>
        <dbReference type="Proteomes" id="UP000738126"/>
    </source>
</evidence>
<comment type="similarity">
    <text evidence="1 6">Belongs to the beta-class carbonic anhydrase family.</text>
</comment>